<reference evidence="4 6" key="1">
    <citation type="submission" date="2018-06" db="EMBL/GenBank/DDBJ databases">
        <title>WGS assembly of Brassica rapa FPsc.</title>
        <authorList>
            <person name="Bowman J."/>
            <person name="Kohchi T."/>
            <person name="Yamato K."/>
            <person name="Jenkins J."/>
            <person name="Shu S."/>
            <person name="Ishizaki K."/>
            <person name="Yamaoka S."/>
            <person name="Nishihama R."/>
            <person name="Nakamura Y."/>
            <person name="Berger F."/>
            <person name="Adam C."/>
            <person name="Aki S."/>
            <person name="Althoff F."/>
            <person name="Araki T."/>
            <person name="Arteaga-Vazquez M."/>
            <person name="Balasubrmanian S."/>
            <person name="Bauer D."/>
            <person name="Boehm C."/>
            <person name="Briginshaw L."/>
            <person name="Caballero-Perez J."/>
            <person name="Catarino B."/>
            <person name="Chen F."/>
            <person name="Chiyoda S."/>
            <person name="Chovatia M."/>
            <person name="Davies K."/>
            <person name="Delmans M."/>
            <person name="Demura T."/>
            <person name="Dierschke T."/>
            <person name="Dolan L."/>
            <person name="Dorantes-Acosta A."/>
            <person name="Eklund D."/>
            <person name="Florent S."/>
            <person name="Flores-Sandoval E."/>
            <person name="Fujiyama A."/>
            <person name="Fukuzawa H."/>
            <person name="Galik B."/>
            <person name="Grimanelli D."/>
            <person name="Grimwood J."/>
            <person name="Grossniklaus U."/>
            <person name="Hamada T."/>
            <person name="Haseloff J."/>
            <person name="Hetherington A."/>
            <person name="Higo A."/>
            <person name="Hirakawa Y."/>
            <person name="Hundley H."/>
            <person name="Ikeda Y."/>
            <person name="Inoue K."/>
            <person name="Inoue S."/>
            <person name="Ishida S."/>
            <person name="Jia Q."/>
            <person name="Kakita M."/>
            <person name="Kanazawa T."/>
            <person name="Kawai Y."/>
            <person name="Kawashima T."/>
            <person name="Kennedy M."/>
            <person name="Kinose K."/>
            <person name="Kinoshita T."/>
            <person name="Kohara Y."/>
            <person name="Koide E."/>
            <person name="Komatsu K."/>
            <person name="Kopischke S."/>
            <person name="Kubo M."/>
            <person name="Kyozuka J."/>
            <person name="Lagercrantz U."/>
            <person name="Lin S."/>
            <person name="Lindquist E."/>
            <person name="Lipzen A."/>
            <person name="Lu C."/>
            <person name="Luna E."/>
            <person name="Martienssen R."/>
            <person name="Minamino N."/>
            <person name="Mizutani M."/>
            <person name="Mizutani M."/>
            <person name="Mochizuki N."/>
            <person name="Monte I."/>
            <person name="Mosher R."/>
            <person name="Nagasaki H."/>
            <person name="Nakagami H."/>
            <person name="Naramoto S."/>
            <person name="Nishitani K."/>
            <person name="Ohtani M."/>
            <person name="Okamoto T."/>
            <person name="Okumura M."/>
            <person name="Phillips J."/>
            <person name="Pollak B."/>
            <person name="Reinders A."/>
            <person name="Roevekamp M."/>
            <person name="Sano R."/>
            <person name="Sawa S."/>
            <person name="Schmid M."/>
            <person name="Shirakawa M."/>
            <person name="Solano R."/>
            <person name="Spunde A."/>
            <person name="Suetsugu N."/>
            <person name="Sugano S."/>
            <person name="Sugiyama A."/>
            <person name="Sun R."/>
            <person name="Suzuki Y."/>
            <person name="Takenaka M."/>
            <person name="Takezawa D."/>
            <person name="Tomogane H."/>
            <person name="Tsuzuki M."/>
            <person name="Ueda T."/>
            <person name="Umeda M."/>
            <person name="Ward J."/>
            <person name="Watanabe Y."/>
            <person name="Yazaki K."/>
            <person name="Yokoyama R."/>
            <person name="Yoshitake Y."/>
            <person name="Yotsui I."/>
            <person name="Zachgo S."/>
            <person name="Schmutz J."/>
        </authorList>
    </citation>
    <scope>NUCLEOTIDE SEQUENCE [LARGE SCALE GENOMIC DNA]</scope>
    <source>
        <strain evidence="6">cv. B-3</strain>
    </source>
</reference>
<dbReference type="InterPro" id="IPR044741">
    <property type="entry name" value="NsLTP-like"/>
</dbReference>
<feature type="signal peptide" evidence="1">
    <location>
        <begin position="1"/>
        <end position="19"/>
    </location>
</feature>
<dbReference type="Pfam" id="PF14368">
    <property type="entry name" value="LTP_2"/>
    <property type="match status" value="1"/>
</dbReference>
<evidence type="ECO:0000313" key="5">
    <source>
        <dbReference type="EMBL" id="VDC74177.1"/>
    </source>
</evidence>
<evidence type="ECO:0000313" key="6">
    <source>
        <dbReference type="Proteomes" id="UP000264353"/>
    </source>
</evidence>
<evidence type="ECO:0000259" key="2">
    <source>
        <dbReference type="Pfam" id="PF14368"/>
    </source>
</evidence>
<evidence type="ECO:0000313" key="3">
    <source>
        <dbReference type="EMBL" id="CAG7886639.1"/>
    </source>
</evidence>
<dbReference type="EMBL" id="LR031571">
    <property type="protein sequence ID" value="VDC74177.1"/>
    <property type="molecule type" value="Genomic_DNA"/>
</dbReference>
<protein>
    <recommendedName>
        <fullName evidence="2">Bifunctional inhibitor/plant lipid transfer protein/seed storage helical domain-containing protein</fullName>
    </recommendedName>
</protein>
<dbReference type="Proteomes" id="UP000694005">
    <property type="component" value="Chromosome A01"/>
</dbReference>
<evidence type="ECO:0000313" key="4">
    <source>
        <dbReference type="EMBL" id="RID77788.1"/>
    </source>
</evidence>
<feature type="chain" id="PRO_5039799487" description="Bifunctional inhibitor/plant lipid transfer protein/seed storage helical domain-containing protein" evidence="1">
    <location>
        <begin position="20"/>
        <end position="117"/>
    </location>
</feature>
<sequence length="117" mass="12356">MATGSRVLIGLAMILIISGELLVPGQGTCQGDIEGLMRECAVYVQRPGPKVNPSAACCKVVKRSDIPCACGRITPSVQKMIDMNKVVLVTSFCGRPLAHGTKCGSKSIINQAASYFQ</sequence>
<proteinExistence type="predicted"/>
<organism evidence="4 6">
    <name type="scientific">Brassica campestris</name>
    <name type="common">Field mustard</name>
    <dbReference type="NCBI Taxonomy" id="3711"/>
    <lineage>
        <taxon>Eukaryota</taxon>
        <taxon>Viridiplantae</taxon>
        <taxon>Streptophyta</taxon>
        <taxon>Embryophyta</taxon>
        <taxon>Tracheophyta</taxon>
        <taxon>Spermatophyta</taxon>
        <taxon>Magnoliopsida</taxon>
        <taxon>eudicotyledons</taxon>
        <taxon>Gunneridae</taxon>
        <taxon>Pentapetalae</taxon>
        <taxon>rosids</taxon>
        <taxon>malvids</taxon>
        <taxon>Brassicales</taxon>
        <taxon>Brassicaceae</taxon>
        <taxon>Brassiceae</taxon>
        <taxon>Brassica</taxon>
    </lineage>
</organism>
<dbReference type="InterPro" id="IPR016140">
    <property type="entry name" value="Bifunc_inhib/LTP/seed_store"/>
</dbReference>
<accession>A0A398ALD4</accession>
<dbReference type="PANTHER" id="PTHR33286">
    <property type="entry name" value="BIFUNCTIONAL INHIBITOR/LIPID-TRANSFER PROTEIN/SEED STORAGE 2S ALBUMIN SUPERFAMILY PROTEIN"/>
    <property type="match status" value="1"/>
</dbReference>
<dbReference type="EMBL" id="LS974617">
    <property type="protein sequence ID" value="CAG7886639.1"/>
    <property type="molecule type" value="Genomic_DNA"/>
</dbReference>
<keyword evidence="1" id="KW-0732">Signal</keyword>
<evidence type="ECO:0000256" key="1">
    <source>
        <dbReference type="SAM" id="SignalP"/>
    </source>
</evidence>
<dbReference type="CDD" id="cd04660">
    <property type="entry name" value="nsLTP_like"/>
    <property type="match status" value="1"/>
</dbReference>
<dbReference type="Gramene" id="A01p07150.2_BraZ1">
    <property type="protein sequence ID" value="A01p07150.2_BraZ1.CDS.1"/>
    <property type="gene ID" value="A01g07150.2_BraZ1"/>
</dbReference>
<feature type="domain" description="Bifunctional inhibitor/plant lipid transfer protein/seed storage helical" evidence="2">
    <location>
        <begin position="26"/>
        <end position="103"/>
    </location>
</feature>
<dbReference type="EMBL" id="CM010628">
    <property type="protein sequence ID" value="RID77788.1"/>
    <property type="molecule type" value="Genomic_DNA"/>
</dbReference>
<dbReference type="InterPro" id="IPR036312">
    <property type="entry name" value="Bifun_inhib/LTP/seed_sf"/>
</dbReference>
<reference evidence="5" key="2">
    <citation type="submission" date="2018-11" db="EMBL/GenBank/DDBJ databases">
        <authorList>
            <consortium name="Genoscope - CEA"/>
            <person name="William W."/>
        </authorList>
    </citation>
    <scope>NUCLEOTIDE SEQUENCE</scope>
</reference>
<dbReference type="AlphaFoldDB" id="A0A398ALD4"/>
<dbReference type="Gene3D" id="1.10.110.10">
    <property type="entry name" value="Plant lipid-transfer and hydrophobic proteins"/>
    <property type="match status" value="1"/>
</dbReference>
<dbReference type="SUPFAM" id="SSF47699">
    <property type="entry name" value="Bifunctional inhibitor/lipid-transfer protein/seed storage 2S albumin"/>
    <property type="match status" value="1"/>
</dbReference>
<name>A0A398ALD4_BRACM</name>
<dbReference type="Proteomes" id="UP000264353">
    <property type="component" value="Chromosome A1"/>
</dbReference>
<dbReference type="PANTHER" id="PTHR33286:SF51">
    <property type="entry name" value="BIFUNCTIONAL INHIBITOR_LIPID-TRANSFER PROTEIN_SEED STORAGE 2S ALBUMIN SUPERFAMILY PROTEIN"/>
    <property type="match status" value="1"/>
</dbReference>
<gene>
    <name evidence="5" type="ORF">BRAA01T00679Z</name>
    <name evidence="3" type="ORF">BRAPAZ1V2_A01P07150.2</name>
    <name evidence="4" type="ORF">BRARA_A00669</name>
</gene>